<dbReference type="PANTHER" id="PTHR46910:SF37">
    <property type="entry name" value="ZN(II)2CYS6 TRANSCRIPTION FACTOR (EUROFUNG)"/>
    <property type="match status" value="1"/>
</dbReference>
<dbReference type="Pfam" id="PF00172">
    <property type="entry name" value="Zn_clus"/>
    <property type="match status" value="1"/>
</dbReference>
<name>A0AAN7BL96_9PEZI</name>
<dbReference type="GO" id="GO:0003677">
    <property type="term" value="F:DNA binding"/>
    <property type="evidence" value="ECO:0007669"/>
    <property type="project" value="UniProtKB-KW"/>
</dbReference>
<sequence length="658" mass="72964">MQLRSFAALSTIKQLPKLRNQIVSGELSLITILQSHYFLAPCYHQNFQVVLMKTMMTKQPRTHVFQACTRCKAGKVRCDGQTPTCSPCAVRNRACEYPVTRRMRGQGKNKKRMEALEERLAAMETKLQKGTADTTNQPGDITSASTLSTPESTPVLTAAGIIPPFDSISDRFARWNQEASTKPLERIVLSAVAPQESEKWLLQVCLDEICSEITFLDQSWVMKQLNRPDALTNPESSWQCLLNALIANAILLKTHNSSFNELAPQTWAFFRNSYAILPELIIQSPSLNATRAILVMALFMRHSGDSNTTFNLLSMAIRIQNLSAFSQSEDQTRLFWTTFILDAEMSLNMGFPPAHSFQSSLSVPEPPTSDIIFHLRYKLALIQHKLTTHLLSPSTQPSDLSTLEDQLTPLYPRIPTISTPLISLLLLHLQYFTTLSTLSWAYARLLSSSASSSLSSHYKSLCRTSAQSIINIFTSPTFPSNLPISLLYRILSYPLTATLILLGMICKQPTLPSNKIDISLLSQFLGVLDNQMSNNNCDSLERIRDAVSKCISIADDAVNVGLEGEKISMPVNPALWPLSIAGGETGKSISLLLTCEAFQPMYLIQSLMGNTVNRDTENAKKLGEILGVDLGEEGSRYGGFVPGGLVPGRWGFVFGRQR</sequence>
<evidence type="ECO:0000313" key="9">
    <source>
        <dbReference type="EMBL" id="KAK4225322.1"/>
    </source>
</evidence>
<dbReference type="Gene3D" id="4.10.240.10">
    <property type="entry name" value="Zn(2)-C6 fungal-type DNA-binding domain"/>
    <property type="match status" value="1"/>
</dbReference>
<dbReference type="GO" id="GO:0005634">
    <property type="term" value="C:nucleus"/>
    <property type="evidence" value="ECO:0007669"/>
    <property type="project" value="UniProtKB-SubCell"/>
</dbReference>
<evidence type="ECO:0000256" key="5">
    <source>
        <dbReference type="ARBA" id="ARBA00023163"/>
    </source>
</evidence>
<reference evidence="9" key="1">
    <citation type="journal article" date="2023" name="Mol. Phylogenet. Evol.">
        <title>Genome-scale phylogeny and comparative genomics of the fungal order Sordariales.</title>
        <authorList>
            <person name="Hensen N."/>
            <person name="Bonometti L."/>
            <person name="Westerberg I."/>
            <person name="Brannstrom I.O."/>
            <person name="Guillou S."/>
            <person name="Cros-Aarteil S."/>
            <person name="Calhoun S."/>
            <person name="Haridas S."/>
            <person name="Kuo A."/>
            <person name="Mondo S."/>
            <person name="Pangilinan J."/>
            <person name="Riley R."/>
            <person name="LaButti K."/>
            <person name="Andreopoulos B."/>
            <person name="Lipzen A."/>
            <person name="Chen C."/>
            <person name="Yan M."/>
            <person name="Daum C."/>
            <person name="Ng V."/>
            <person name="Clum A."/>
            <person name="Steindorff A."/>
            <person name="Ohm R.A."/>
            <person name="Martin F."/>
            <person name="Silar P."/>
            <person name="Natvig D.O."/>
            <person name="Lalanne C."/>
            <person name="Gautier V."/>
            <person name="Ament-Velasquez S.L."/>
            <person name="Kruys A."/>
            <person name="Hutchinson M.I."/>
            <person name="Powell A.J."/>
            <person name="Barry K."/>
            <person name="Miller A.N."/>
            <person name="Grigoriev I.V."/>
            <person name="Debuchy R."/>
            <person name="Gladieux P."/>
            <person name="Hiltunen Thoren M."/>
            <person name="Johannesson H."/>
        </authorList>
    </citation>
    <scope>NUCLEOTIDE SEQUENCE</scope>
    <source>
        <strain evidence="9">CBS 990.96</strain>
    </source>
</reference>
<evidence type="ECO:0000256" key="6">
    <source>
        <dbReference type="ARBA" id="ARBA00023242"/>
    </source>
</evidence>
<dbReference type="PRINTS" id="PR00755">
    <property type="entry name" value="AFLATOXINBRP"/>
</dbReference>
<dbReference type="PANTHER" id="PTHR46910">
    <property type="entry name" value="TRANSCRIPTION FACTOR PDR1"/>
    <property type="match status" value="1"/>
</dbReference>
<evidence type="ECO:0000256" key="2">
    <source>
        <dbReference type="ARBA" id="ARBA00022723"/>
    </source>
</evidence>
<dbReference type="AlphaFoldDB" id="A0AAN7BL96"/>
<evidence type="ECO:0000256" key="3">
    <source>
        <dbReference type="ARBA" id="ARBA00023015"/>
    </source>
</evidence>
<protein>
    <submittedName>
        <fullName evidence="9">Activator of stress genes 1</fullName>
    </submittedName>
</protein>
<proteinExistence type="predicted"/>
<evidence type="ECO:0000256" key="1">
    <source>
        <dbReference type="ARBA" id="ARBA00004123"/>
    </source>
</evidence>
<dbReference type="GO" id="GO:0006351">
    <property type="term" value="P:DNA-templated transcription"/>
    <property type="evidence" value="ECO:0007669"/>
    <property type="project" value="InterPro"/>
</dbReference>
<evidence type="ECO:0000259" key="8">
    <source>
        <dbReference type="PROSITE" id="PS50048"/>
    </source>
</evidence>
<evidence type="ECO:0000256" key="7">
    <source>
        <dbReference type="SAM" id="MobiDB-lite"/>
    </source>
</evidence>
<feature type="compositionally biased region" description="Polar residues" evidence="7">
    <location>
        <begin position="131"/>
        <end position="149"/>
    </location>
</feature>
<feature type="domain" description="Zn(2)-C6 fungal-type" evidence="8">
    <location>
        <begin position="67"/>
        <end position="97"/>
    </location>
</feature>
<dbReference type="SMART" id="SM00066">
    <property type="entry name" value="GAL4"/>
    <property type="match status" value="1"/>
</dbReference>
<dbReference type="GO" id="GO:0000981">
    <property type="term" value="F:DNA-binding transcription factor activity, RNA polymerase II-specific"/>
    <property type="evidence" value="ECO:0007669"/>
    <property type="project" value="InterPro"/>
</dbReference>
<dbReference type="Pfam" id="PF04082">
    <property type="entry name" value="Fungal_trans"/>
    <property type="match status" value="1"/>
</dbReference>
<dbReference type="InterPro" id="IPR007219">
    <property type="entry name" value="XnlR_reg_dom"/>
</dbReference>
<dbReference type="InterPro" id="IPR036864">
    <property type="entry name" value="Zn2-C6_fun-type_DNA-bd_sf"/>
</dbReference>
<comment type="caution">
    <text evidence="9">The sequence shown here is derived from an EMBL/GenBank/DDBJ whole genome shotgun (WGS) entry which is preliminary data.</text>
</comment>
<dbReference type="EMBL" id="MU865370">
    <property type="protein sequence ID" value="KAK4225322.1"/>
    <property type="molecule type" value="Genomic_DNA"/>
</dbReference>
<comment type="subcellular location">
    <subcellularLocation>
        <location evidence="1">Nucleus</location>
    </subcellularLocation>
</comment>
<gene>
    <name evidence="9" type="ORF">QBC38DRAFT_483415</name>
</gene>
<keyword evidence="4" id="KW-0238">DNA-binding</keyword>
<keyword evidence="10" id="KW-1185">Reference proteome</keyword>
<dbReference type="SUPFAM" id="SSF57701">
    <property type="entry name" value="Zn2/Cys6 DNA-binding domain"/>
    <property type="match status" value="1"/>
</dbReference>
<keyword evidence="2" id="KW-0479">Metal-binding</keyword>
<dbReference type="CDD" id="cd12148">
    <property type="entry name" value="fungal_TF_MHR"/>
    <property type="match status" value="1"/>
</dbReference>
<dbReference type="InterPro" id="IPR050987">
    <property type="entry name" value="AtrR-like"/>
</dbReference>
<dbReference type="PROSITE" id="PS00463">
    <property type="entry name" value="ZN2_CY6_FUNGAL_1"/>
    <property type="match status" value="1"/>
</dbReference>
<keyword evidence="5" id="KW-0804">Transcription</keyword>
<organism evidence="9 10">
    <name type="scientific">Podospora fimiseda</name>
    <dbReference type="NCBI Taxonomy" id="252190"/>
    <lineage>
        <taxon>Eukaryota</taxon>
        <taxon>Fungi</taxon>
        <taxon>Dikarya</taxon>
        <taxon>Ascomycota</taxon>
        <taxon>Pezizomycotina</taxon>
        <taxon>Sordariomycetes</taxon>
        <taxon>Sordariomycetidae</taxon>
        <taxon>Sordariales</taxon>
        <taxon>Podosporaceae</taxon>
        <taxon>Podospora</taxon>
    </lineage>
</organism>
<dbReference type="InterPro" id="IPR001138">
    <property type="entry name" value="Zn2Cys6_DnaBD"/>
</dbReference>
<keyword evidence="6" id="KW-0539">Nucleus</keyword>
<dbReference type="CDD" id="cd00067">
    <property type="entry name" value="GAL4"/>
    <property type="match status" value="1"/>
</dbReference>
<evidence type="ECO:0000313" key="10">
    <source>
        <dbReference type="Proteomes" id="UP001301958"/>
    </source>
</evidence>
<dbReference type="GO" id="GO:0008270">
    <property type="term" value="F:zinc ion binding"/>
    <property type="evidence" value="ECO:0007669"/>
    <property type="project" value="InterPro"/>
</dbReference>
<keyword evidence="3" id="KW-0805">Transcription regulation</keyword>
<reference evidence="9" key="2">
    <citation type="submission" date="2023-05" db="EMBL/GenBank/DDBJ databases">
        <authorList>
            <consortium name="Lawrence Berkeley National Laboratory"/>
            <person name="Steindorff A."/>
            <person name="Hensen N."/>
            <person name="Bonometti L."/>
            <person name="Westerberg I."/>
            <person name="Brannstrom I.O."/>
            <person name="Guillou S."/>
            <person name="Cros-Aarteil S."/>
            <person name="Calhoun S."/>
            <person name="Haridas S."/>
            <person name="Kuo A."/>
            <person name="Mondo S."/>
            <person name="Pangilinan J."/>
            <person name="Riley R."/>
            <person name="Labutti K."/>
            <person name="Andreopoulos B."/>
            <person name="Lipzen A."/>
            <person name="Chen C."/>
            <person name="Yanf M."/>
            <person name="Daum C."/>
            <person name="Ng V."/>
            <person name="Clum A."/>
            <person name="Ohm R."/>
            <person name="Martin F."/>
            <person name="Silar P."/>
            <person name="Natvig D."/>
            <person name="Lalanne C."/>
            <person name="Gautier V."/>
            <person name="Ament-Velasquez S.L."/>
            <person name="Kruys A."/>
            <person name="Hutchinson M.I."/>
            <person name="Powell A.J."/>
            <person name="Barry K."/>
            <person name="Miller A.N."/>
            <person name="Grigoriev I.V."/>
            <person name="Debuchy R."/>
            <person name="Gladieux P."/>
            <person name="Thoren M.H."/>
            <person name="Johannesson H."/>
        </authorList>
    </citation>
    <scope>NUCLEOTIDE SEQUENCE</scope>
    <source>
        <strain evidence="9">CBS 990.96</strain>
    </source>
</reference>
<dbReference type="PROSITE" id="PS50048">
    <property type="entry name" value="ZN2_CY6_FUNGAL_2"/>
    <property type="match status" value="1"/>
</dbReference>
<evidence type="ECO:0000256" key="4">
    <source>
        <dbReference type="ARBA" id="ARBA00023125"/>
    </source>
</evidence>
<dbReference type="Proteomes" id="UP001301958">
    <property type="component" value="Unassembled WGS sequence"/>
</dbReference>
<accession>A0AAN7BL96</accession>
<feature type="region of interest" description="Disordered" evidence="7">
    <location>
        <begin position="128"/>
        <end position="149"/>
    </location>
</feature>